<keyword evidence="3" id="KW-1185">Reference proteome</keyword>
<reference evidence="1 3" key="1">
    <citation type="submission" date="2016-04" db="EMBL/GenBank/DDBJ databases">
        <title>Genome sequence of Clostridium magnum DSM 2767.</title>
        <authorList>
            <person name="Poehlein A."/>
            <person name="Uhlig R."/>
            <person name="Fischer R."/>
            <person name="Bahl H."/>
            <person name="Daniel R."/>
        </authorList>
    </citation>
    <scope>NUCLEOTIDE SEQUENCE [LARGE SCALE GENOMIC DNA]</scope>
    <source>
        <strain evidence="1 3">DSM 2767</strain>
    </source>
</reference>
<dbReference type="EMBL" id="LWAE01000013">
    <property type="protein sequence ID" value="KZL88946.1"/>
    <property type="molecule type" value="Genomic_DNA"/>
</dbReference>
<evidence type="ECO:0000313" key="3">
    <source>
        <dbReference type="Proteomes" id="UP000076603"/>
    </source>
</evidence>
<sequence length="93" mass="10956">MESLLSLTPAELLERGISEFKGDLFIQSRRLLSELAEYSDNDEVFLLDDIRWAITKKSNWLWESKFKDMPVRRIVEIVANDHINNTNELQKEC</sequence>
<gene>
    <name evidence="2" type="ORF">CLMAG_58500</name>
    <name evidence="1" type="ORF">CLMAG_63300</name>
</gene>
<name>A0A162QCU8_9CLOT</name>
<proteinExistence type="predicted"/>
<organism evidence="1 3">
    <name type="scientific">Clostridium magnum DSM 2767</name>
    <dbReference type="NCBI Taxonomy" id="1121326"/>
    <lineage>
        <taxon>Bacteria</taxon>
        <taxon>Bacillati</taxon>
        <taxon>Bacillota</taxon>
        <taxon>Clostridia</taxon>
        <taxon>Eubacteriales</taxon>
        <taxon>Clostridiaceae</taxon>
        <taxon>Clostridium</taxon>
    </lineage>
</organism>
<dbReference type="RefSeq" id="WP_066630493.1">
    <property type="nucleotide sequence ID" value="NZ_FQXL01000066.1"/>
</dbReference>
<dbReference type="AlphaFoldDB" id="A0A162QCU8"/>
<dbReference type="STRING" id="1121326.CLMAG_58500"/>
<dbReference type="EMBL" id="LWAE01000020">
    <property type="protein sequence ID" value="KZL88403.1"/>
    <property type="molecule type" value="Genomic_DNA"/>
</dbReference>
<dbReference type="PATRIC" id="fig|1121326.3.peg.5914"/>
<comment type="caution">
    <text evidence="1">The sequence shown here is derived from an EMBL/GenBank/DDBJ whole genome shotgun (WGS) entry which is preliminary data.</text>
</comment>
<accession>A0A162QCU8</accession>
<evidence type="ECO:0000313" key="1">
    <source>
        <dbReference type="EMBL" id="KZL88403.1"/>
    </source>
</evidence>
<dbReference type="Proteomes" id="UP000076603">
    <property type="component" value="Unassembled WGS sequence"/>
</dbReference>
<evidence type="ECO:0000313" key="2">
    <source>
        <dbReference type="EMBL" id="KZL88946.1"/>
    </source>
</evidence>
<protein>
    <submittedName>
        <fullName evidence="1">Uncharacterized protein</fullName>
    </submittedName>
</protein>